<keyword evidence="1" id="KW-1133">Transmembrane helix</keyword>
<protein>
    <submittedName>
        <fullName evidence="2">Uncharacterized protein</fullName>
    </submittedName>
</protein>
<dbReference type="AlphaFoldDB" id="A0ABD3ICU1"/>
<dbReference type="Proteomes" id="UP001633002">
    <property type="component" value="Unassembled WGS sequence"/>
</dbReference>
<proteinExistence type="predicted"/>
<keyword evidence="1" id="KW-0812">Transmembrane</keyword>
<keyword evidence="1" id="KW-0472">Membrane</keyword>
<gene>
    <name evidence="2" type="ORF">R1sor_018589</name>
</gene>
<keyword evidence="3" id="KW-1185">Reference proteome</keyword>
<sequence length="272" mass="30349">MGKWIPELTKLGYDEKLPVPINNVIQVTMAAISSKNVHALFQQLDMAAVLANKEVDSTNTDRDGYSALLLESLGIDNWISILHTCMTSGEEATLNQIRQLHEDLPSLLETDMEEEGRAANLARLIGRTLSWIDEDKNVLPEDIEPIQETLSVDVPTLVKTNPLICFEVFSSEEQQQLADSLDNLQTSQIEENAEFTQGGDYFIPTDTPRTVEYHLFQEEEVAEGEDLDRYQEGTFRTPDLGLQATGAILLPSITLLLEIVVMVVALLSDEET</sequence>
<comment type="caution">
    <text evidence="2">The sequence shown here is derived from an EMBL/GenBank/DDBJ whole genome shotgun (WGS) entry which is preliminary data.</text>
</comment>
<organism evidence="2 3">
    <name type="scientific">Riccia sorocarpa</name>
    <dbReference type="NCBI Taxonomy" id="122646"/>
    <lineage>
        <taxon>Eukaryota</taxon>
        <taxon>Viridiplantae</taxon>
        <taxon>Streptophyta</taxon>
        <taxon>Embryophyta</taxon>
        <taxon>Marchantiophyta</taxon>
        <taxon>Marchantiopsida</taxon>
        <taxon>Marchantiidae</taxon>
        <taxon>Marchantiales</taxon>
        <taxon>Ricciaceae</taxon>
        <taxon>Riccia</taxon>
    </lineage>
</organism>
<evidence type="ECO:0000256" key="1">
    <source>
        <dbReference type="SAM" id="Phobius"/>
    </source>
</evidence>
<evidence type="ECO:0000313" key="2">
    <source>
        <dbReference type="EMBL" id="KAL3700567.1"/>
    </source>
</evidence>
<accession>A0ABD3ICU1</accession>
<feature type="transmembrane region" description="Helical" evidence="1">
    <location>
        <begin position="248"/>
        <end position="267"/>
    </location>
</feature>
<evidence type="ECO:0000313" key="3">
    <source>
        <dbReference type="Proteomes" id="UP001633002"/>
    </source>
</evidence>
<name>A0ABD3ICU1_9MARC</name>
<reference evidence="2 3" key="1">
    <citation type="submission" date="2024-09" db="EMBL/GenBank/DDBJ databases">
        <title>Chromosome-scale assembly of Riccia sorocarpa.</title>
        <authorList>
            <person name="Paukszto L."/>
        </authorList>
    </citation>
    <scope>NUCLEOTIDE SEQUENCE [LARGE SCALE GENOMIC DNA]</scope>
    <source>
        <strain evidence="2">LP-2024</strain>
        <tissue evidence="2">Aerial parts of the thallus</tissue>
    </source>
</reference>
<dbReference type="EMBL" id="JBJQOH010000001">
    <property type="protein sequence ID" value="KAL3700567.1"/>
    <property type="molecule type" value="Genomic_DNA"/>
</dbReference>